<proteinExistence type="predicted"/>
<reference evidence="1 2" key="1">
    <citation type="submission" date="2024-09" db="EMBL/GenBank/DDBJ databases">
        <authorList>
            <person name="Sun Q."/>
            <person name="Mori K."/>
        </authorList>
    </citation>
    <scope>NUCLEOTIDE SEQUENCE [LARGE SCALE GENOMIC DNA]</scope>
    <source>
        <strain evidence="1 2">CCM 7224</strain>
    </source>
</reference>
<gene>
    <name evidence="1" type="ORF">ACFFHQ_13650</name>
</gene>
<evidence type="ECO:0000313" key="1">
    <source>
        <dbReference type="EMBL" id="MFC0298449.1"/>
    </source>
</evidence>
<keyword evidence="2" id="KW-1185">Reference proteome</keyword>
<dbReference type="EMBL" id="JBHLVN010000077">
    <property type="protein sequence ID" value="MFC0298449.1"/>
    <property type="molecule type" value="Genomic_DNA"/>
</dbReference>
<accession>A0ABV6GVC5</accession>
<name>A0ABV6GVC5_9BACL</name>
<organism evidence="1 2">
    <name type="scientific">Geobacillus jurassicus</name>
    <dbReference type="NCBI Taxonomy" id="235932"/>
    <lineage>
        <taxon>Bacteria</taxon>
        <taxon>Bacillati</taxon>
        <taxon>Bacillota</taxon>
        <taxon>Bacilli</taxon>
        <taxon>Bacillales</taxon>
        <taxon>Anoxybacillaceae</taxon>
        <taxon>Geobacillus</taxon>
    </lineage>
</organism>
<dbReference type="RefSeq" id="WP_157068376.1">
    <property type="nucleotide sequence ID" value="NZ_JBHLVN010000077.1"/>
</dbReference>
<sequence length="112" mass="12602">MGVRLSTMSLSPFDHTAGGNHIVLSTLLPLLPPFYAVRQLFIHNTSIGNMPQNHLPRFVEQSGGLFELLAPLHPHSGIVPEYSLARLEPDFRLDRSADFVCFILPERRRAQL</sequence>
<comment type="caution">
    <text evidence="1">The sequence shown here is derived from an EMBL/GenBank/DDBJ whole genome shotgun (WGS) entry which is preliminary data.</text>
</comment>
<evidence type="ECO:0000313" key="2">
    <source>
        <dbReference type="Proteomes" id="UP001589785"/>
    </source>
</evidence>
<dbReference type="Proteomes" id="UP001589785">
    <property type="component" value="Unassembled WGS sequence"/>
</dbReference>
<protein>
    <submittedName>
        <fullName evidence="1">Uncharacterized protein</fullName>
    </submittedName>
</protein>